<sequence>MIAHSVRGIIDFLQAQICYQLFITPILFPLEREYREFARRACDFLQKERTETLHFDMPRHHVVHHFAQQRSKGAKRILIAHGWMSRAAYMARLIRALHKEGFDVFALDFPAHGEAKGMQLPWIDAVDVLHQVFNHLGPFYAVIGHSFGGSMLLNTLNLASQYTRWNIQREPEHVVLLASPTRMNTPVIRLARQFRLTAKGYLLLRQVFRQKAVVDLKRLDFRYYIPHAQIPFLCVHGENDTVIKPCESIVFCEHYQHASLSLLPNMDHVSILLDNRVEEVVCDFLLK</sequence>
<dbReference type="PANTHER" id="PTHR42886">
    <property type="entry name" value="RE40534P-RELATED"/>
    <property type="match status" value="1"/>
</dbReference>
<dbReference type="PANTHER" id="PTHR42886:SF29">
    <property type="entry name" value="PUMMELIG, ISOFORM A"/>
    <property type="match status" value="1"/>
</dbReference>
<dbReference type="PATRIC" id="fig|45068.5.peg.1208"/>
<proteinExistence type="predicted"/>
<protein>
    <submittedName>
        <fullName evidence="2">Putative hydrolase</fullName>
    </submittedName>
</protein>
<name>A0A0W0VLQ3_9GAMM</name>
<dbReference type="STRING" id="45068.Llon_1123"/>
<dbReference type="AlphaFoldDB" id="A0A0W0VLQ3"/>
<dbReference type="SUPFAM" id="SSF53474">
    <property type="entry name" value="alpha/beta-Hydrolases"/>
    <property type="match status" value="1"/>
</dbReference>
<reference evidence="2 3" key="1">
    <citation type="submission" date="2015-11" db="EMBL/GenBank/DDBJ databases">
        <title>Genomic analysis of 38 Legionella species identifies large and diverse effector repertoires.</title>
        <authorList>
            <person name="Burstein D."/>
            <person name="Amaro F."/>
            <person name="Zusman T."/>
            <person name="Lifshitz Z."/>
            <person name="Cohen O."/>
            <person name="Gilbert J.A."/>
            <person name="Pupko T."/>
            <person name="Shuman H.A."/>
            <person name="Segal G."/>
        </authorList>
    </citation>
    <scope>NUCLEOTIDE SEQUENCE [LARGE SCALE GENOMIC DNA]</scope>
    <source>
        <strain evidence="2 3">ATCC 49505</strain>
    </source>
</reference>
<accession>A0A0W0VLQ3</accession>
<dbReference type="Pfam" id="PF12697">
    <property type="entry name" value="Abhydrolase_6"/>
    <property type="match status" value="1"/>
</dbReference>
<dbReference type="InterPro" id="IPR000073">
    <property type="entry name" value="AB_hydrolase_1"/>
</dbReference>
<dbReference type="GO" id="GO:0016787">
    <property type="term" value="F:hydrolase activity"/>
    <property type="evidence" value="ECO:0007669"/>
    <property type="project" value="UniProtKB-KW"/>
</dbReference>
<evidence type="ECO:0000259" key="1">
    <source>
        <dbReference type="Pfam" id="PF12697"/>
    </source>
</evidence>
<dbReference type="InterPro" id="IPR029058">
    <property type="entry name" value="AB_hydrolase_fold"/>
</dbReference>
<keyword evidence="3" id="KW-1185">Reference proteome</keyword>
<feature type="domain" description="AB hydrolase-1" evidence="1">
    <location>
        <begin position="77"/>
        <end position="204"/>
    </location>
</feature>
<dbReference type="RefSeq" id="WP_058529137.1">
    <property type="nucleotide sequence ID" value="NZ_CAAAHZ010000016.1"/>
</dbReference>
<dbReference type="OrthoDB" id="9785847at2"/>
<evidence type="ECO:0000313" key="2">
    <source>
        <dbReference type="EMBL" id="KTD21025.1"/>
    </source>
</evidence>
<dbReference type="EMBL" id="LNYK01000016">
    <property type="protein sequence ID" value="KTD21025.1"/>
    <property type="molecule type" value="Genomic_DNA"/>
</dbReference>
<comment type="caution">
    <text evidence="2">The sequence shown here is derived from an EMBL/GenBank/DDBJ whole genome shotgun (WGS) entry which is preliminary data.</text>
</comment>
<dbReference type="Proteomes" id="UP000054997">
    <property type="component" value="Unassembled WGS sequence"/>
</dbReference>
<dbReference type="Gene3D" id="3.40.50.1820">
    <property type="entry name" value="alpha/beta hydrolase"/>
    <property type="match status" value="1"/>
</dbReference>
<keyword evidence="2" id="KW-0378">Hydrolase</keyword>
<gene>
    <name evidence="2" type="ORF">Llon_1123</name>
</gene>
<organism evidence="2 3">
    <name type="scientific">Legionella londiniensis</name>
    <dbReference type="NCBI Taxonomy" id="45068"/>
    <lineage>
        <taxon>Bacteria</taxon>
        <taxon>Pseudomonadati</taxon>
        <taxon>Pseudomonadota</taxon>
        <taxon>Gammaproteobacteria</taxon>
        <taxon>Legionellales</taxon>
        <taxon>Legionellaceae</taxon>
        <taxon>Legionella</taxon>
    </lineage>
</organism>
<evidence type="ECO:0000313" key="3">
    <source>
        <dbReference type="Proteomes" id="UP000054997"/>
    </source>
</evidence>